<protein>
    <recommendedName>
        <fullName evidence="5">Carrier domain-containing protein</fullName>
    </recommendedName>
</protein>
<dbReference type="Gene3D" id="1.10.1200.10">
    <property type="entry name" value="ACP-like"/>
    <property type="match status" value="2"/>
</dbReference>
<evidence type="ECO:0000313" key="7">
    <source>
        <dbReference type="Proteomes" id="UP001500879"/>
    </source>
</evidence>
<dbReference type="Gene3D" id="2.30.38.10">
    <property type="entry name" value="Luciferase, Domain 3"/>
    <property type="match status" value="1"/>
</dbReference>
<dbReference type="InterPro" id="IPR010071">
    <property type="entry name" value="AA_adenyl_dom"/>
</dbReference>
<dbReference type="CDD" id="cd05930">
    <property type="entry name" value="A_NRPS"/>
    <property type="match status" value="2"/>
</dbReference>
<evidence type="ECO:0000256" key="3">
    <source>
        <dbReference type="ARBA" id="ARBA00022553"/>
    </source>
</evidence>
<dbReference type="SUPFAM" id="SSF56801">
    <property type="entry name" value="Acetyl-CoA synthetase-like"/>
    <property type="match status" value="2"/>
</dbReference>
<sequence length="2137" mass="229413">MTNKPGFAVSPQQRHYWSQLPPVGPHREVQIRMALDGELDRTRLRSALSAVVRRHESLRTGLVVGEGRSSPAQVIDDPADVELRVTEVTPGPDAALASALDELGAGERAAVGPGPGRGFRALLVGIGPDRAVLVLTAHALIADRSSLRLVAGELATAYAGDELLPPVADIVQYADFAAWHNDLLAAEDGAAERAVWADQLAEGDGGSLPSRADRPSGHRPDRRTYRPEPIPVATALDEFATSHKVDAESVLDAVFQVVVWRLAGESSAPVLLTSSGRSHPAVDHTVGALERELPLRGRFTAEQEFLSVARETADRRRDAEHRIDHLDPAVPAGHRAAGLSALACFDFRVAAEPMLADGVRCTIVEETRTGTADIELGCVRAGHTLDIEVRYDAALVDTATATALADGFAAALRAVLADGTVRIGEIELLPAGKRGLVLASGVGPVAQVPSEAVHELFARQAARRPDGIAVEFEGTELSYAELDARANQLARHLIASGVARGDTVVVSVGRSPELMVALLGVLKAGAAFVPVDIGHPRARTELVLEHVAPKMLLATGAVLDRLGDPGLPALVMDGHPDGLAALPRTPVEVPVTADDTAYLLHTSGTTGKPHAVVVPHRGLTNYLSWAATAYAMAEGNGALVHTSIGFDLTLTGLLGPLVAGQRVILLPEAAGVIGLVSALRGMRDLSLVKLTPTHLDIVAQLVTPEEITGSVRTVVVGGEALRAESAALFHAAGATVVNEYGPTETVVGSTAHRIDADGPWHGRVPIGTPIANTRAQVLDPRRRPVPDGAVGELCIGGAGVADGYLDEPRLTEERFVPDPFATEGSRLYRTGDLVRRRGDGTLEFLGRADGQVKIRGVRVEPVEVESVLRAHPGVGHAVVVARRDEDPGGSSPLAEELRLVAYVVPGKDTGGPAPHPRALVEHCRTRLPEPLVPAAVVVLDALPMTANGKLDRAALPVPAAVSRSAAEHAAYVVPRTDTEEILAGAVATVLGVDRVGAADNYFVLGGDSIRSVMVVSRARSRGLDLTVAELHQNPVIGDCAAAVDRRRPESDAPATAPFALIDAEDRERLPGEVQDAFPLNLLQEGMIFHRDFAAKSAVYHAIASVRLRAPFDLDVLRTVVRQLVERHPMLRTSFDMTTFSRPLQIVHGSFETPLYSEDLRGLSEREQDDKVGAWIDREKLRGFELHDYPLIRFMVHRRSDEEFQFTYGFHHEIVDGWSEALMITELFSHYFSLMFDEPITIRPPKTGMSDAVALELEALGRKENYDFWNGYLADATLMRLPRTGAAAGPRADKGDREIVRIVVPVARELSDRLQQVATAHAVPLKSVLLAAHLAVMSAYGGNIDTLTYTVTNGRPEAVDGSTAIGLFVNSLALRVRMAGGSWLELIEDTLRSERQSMPYRRLPMAELKRHQGNEPLAETLFFFTNYHVFDVLDRWIEAGVEHVANELYGESTFPFCGIFRLNRTTGRLEVRIEYDSLQFSAEIMESVRDCYVRVLTAIAADPAAEYGTADLLPARDRELLDGFTDGGRRPVPQHCLHALVEERAAAAPDRVAVEFDGTAVSYRALNERANRIAHGLRRRGVRREHVVGVLAERSVDQIVFLLGVLKAGAAYLPLDPAQPDERTALLVADSAARVVLVQEHLAGRVPPAAEPFAVDRAFRAVGHEPVHNPAVGTGPADAAYVIYTSGSTGRPKGVVVEHRNAVASVDARNTAYAEPAGRFLLLSSFAFDSSVAGIFWTLSTGGTLVLPREGTQLDPVSTATVIARQRPTHTLAVPSLLGPLLEQSDPAELASLARVITAGEAAPSALYGELRAKVPGARLANEYGPTETTVWSTVWTATEPVEQPQLPIGRPVANTRVQALDQHGRPTPVAVAGELHIGGATVARGYLGQPAATAAVFRPDPDGAAPGARRYATGDLGRFLPTGDLEFLGRNDHQVKIRGFRVEPMEVEAVLDAHPSLQRSIVMARGGETGEQQLVAYVLPEPGERPDRAELQKYVRDRLPRYMVPSTFTVLDAVPLTSTGKVDRAQLPDPDPVAELPYVAPRTETERLLADIWSAVLKVGRVGVHHHFFDVGGESLRAMQAIAATNKLFRTRLSVRRLFDAPTIAEFASVVDEARTAGPETARSGGVFAAAPESGRG</sequence>
<dbReference type="EMBL" id="BAAABX010000048">
    <property type="protein sequence ID" value="GAA0416195.1"/>
    <property type="molecule type" value="Genomic_DNA"/>
</dbReference>
<evidence type="ECO:0000313" key="6">
    <source>
        <dbReference type="EMBL" id="GAA0416195.1"/>
    </source>
</evidence>
<comment type="caution">
    <text evidence="6">The sequence shown here is derived from an EMBL/GenBank/DDBJ whole genome shotgun (WGS) entry which is preliminary data.</text>
</comment>
<dbReference type="NCBIfam" id="TIGR01733">
    <property type="entry name" value="AA-adenyl-dom"/>
    <property type="match status" value="2"/>
</dbReference>
<evidence type="ECO:0000256" key="1">
    <source>
        <dbReference type="ARBA" id="ARBA00001957"/>
    </source>
</evidence>
<dbReference type="Pfam" id="PF00550">
    <property type="entry name" value="PP-binding"/>
    <property type="match status" value="2"/>
</dbReference>
<dbReference type="InterPro" id="IPR000873">
    <property type="entry name" value="AMP-dep_synth/lig_dom"/>
</dbReference>
<dbReference type="InterPro" id="IPR023213">
    <property type="entry name" value="CAT-like_dom_sf"/>
</dbReference>
<dbReference type="SUPFAM" id="SSF52777">
    <property type="entry name" value="CoA-dependent acyltransferases"/>
    <property type="match status" value="4"/>
</dbReference>
<dbReference type="Proteomes" id="UP001500879">
    <property type="component" value="Unassembled WGS sequence"/>
</dbReference>
<dbReference type="Gene3D" id="3.40.50.980">
    <property type="match status" value="2"/>
</dbReference>
<dbReference type="NCBIfam" id="NF003417">
    <property type="entry name" value="PRK04813.1"/>
    <property type="match status" value="2"/>
</dbReference>
<dbReference type="Gene3D" id="3.30.559.10">
    <property type="entry name" value="Chloramphenicol acetyltransferase-like domain"/>
    <property type="match status" value="2"/>
</dbReference>
<feature type="domain" description="Carrier" evidence="5">
    <location>
        <begin position="973"/>
        <end position="1047"/>
    </location>
</feature>
<feature type="domain" description="Carrier" evidence="5">
    <location>
        <begin position="2040"/>
        <end position="2115"/>
    </location>
</feature>
<gene>
    <name evidence="6" type="ORF">GCM10010357_41980</name>
</gene>
<dbReference type="InterPro" id="IPR009081">
    <property type="entry name" value="PP-bd_ACP"/>
</dbReference>
<dbReference type="SMART" id="SM00823">
    <property type="entry name" value="PKS_PP"/>
    <property type="match status" value="2"/>
</dbReference>
<dbReference type="InterPro" id="IPR045851">
    <property type="entry name" value="AMP-bd_C_sf"/>
</dbReference>
<dbReference type="InterPro" id="IPR042099">
    <property type="entry name" value="ANL_N_sf"/>
</dbReference>
<keyword evidence="2" id="KW-0596">Phosphopantetheine</keyword>
<dbReference type="InterPro" id="IPR020806">
    <property type="entry name" value="PKS_PP-bd"/>
</dbReference>
<dbReference type="Gene3D" id="3.30.559.30">
    <property type="entry name" value="Nonribosomal peptide synthetase, condensation domain"/>
    <property type="match status" value="2"/>
</dbReference>
<dbReference type="PANTHER" id="PTHR45527:SF1">
    <property type="entry name" value="FATTY ACID SYNTHASE"/>
    <property type="match status" value="1"/>
</dbReference>
<dbReference type="SUPFAM" id="SSF47336">
    <property type="entry name" value="ACP-like"/>
    <property type="match status" value="2"/>
</dbReference>
<organism evidence="6 7">
    <name type="scientific">Streptomyces luteireticuli</name>
    <dbReference type="NCBI Taxonomy" id="173858"/>
    <lineage>
        <taxon>Bacteria</taxon>
        <taxon>Bacillati</taxon>
        <taxon>Actinomycetota</taxon>
        <taxon>Actinomycetes</taxon>
        <taxon>Kitasatosporales</taxon>
        <taxon>Streptomycetaceae</taxon>
        <taxon>Streptomyces</taxon>
    </lineage>
</organism>
<dbReference type="PROSITE" id="PS00455">
    <property type="entry name" value="AMP_BINDING"/>
    <property type="match status" value="1"/>
</dbReference>
<dbReference type="RefSeq" id="WP_344026645.1">
    <property type="nucleotide sequence ID" value="NZ_BAAABX010000048.1"/>
</dbReference>
<evidence type="ECO:0000256" key="4">
    <source>
        <dbReference type="SAM" id="MobiDB-lite"/>
    </source>
</evidence>
<dbReference type="Pfam" id="PF00501">
    <property type="entry name" value="AMP-binding"/>
    <property type="match status" value="2"/>
</dbReference>
<feature type="compositionally biased region" description="Basic and acidic residues" evidence="4">
    <location>
        <begin position="211"/>
        <end position="226"/>
    </location>
</feature>
<dbReference type="Gene3D" id="3.40.50.12780">
    <property type="entry name" value="N-terminal domain of ligase-like"/>
    <property type="match status" value="1"/>
</dbReference>
<evidence type="ECO:0000256" key="2">
    <source>
        <dbReference type="ARBA" id="ARBA00022450"/>
    </source>
</evidence>
<reference evidence="7" key="1">
    <citation type="journal article" date="2019" name="Int. J. Syst. Evol. Microbiol.">
        <title>The Global Catalogue of Microorganisms (GCM) 10K type strain sequencing project: providing services to taxonomists for standard genome sequencing and annotation.</title>
        <authorList>
            <consortium name="The Broad Institute Genomics Platform"/>
            <consortium name="The Broad Institute Genome Sequencing Center for Infectious Disease"/>
            <person name="Wu L."/>
            <person name="Ma J."/>
        </authorList>
    </citation>
    <scope>NUCLEOTIDE SEQUENCE [LARGE SCALE GENOMIC DNA]</scope>
    <source>
        <strain evidence="7">JCM 4788</strain>
    </source>
</reference>
<name>A0ABP3IQ95_9ACTN</name>
<keyword evidence="3" id="KW-0597">Phosphoprotein</keyword>
<dbReference type="InterPro" id="IPR036736">
    <property type="entry name" value="ACP-like_sf"/>
</dbReference>
<dbReference type="InterPro" id="IPR020845">
    <property type="entry name" value="AMP-binding_CS"/>
</dbReference>
<keyword evidence="7" id="KW-1185">Reference proteome</keyword>
<dbReference type="PANTHER" id="PTHR45527">
    <property type="entry name" value="NONRIBOSOMAL PEPTIDE SYNTHETASE"/>
    <property type="match status" value="1"/>
</dbReference>
<dbReference type="PROSITE" id="PS50075">
    <property type="entry name" value="CARRIER"/>
    <property type="match status" value="2"/>
</dbReference>
<accession>A0ABP3IQ95</accession>
<dbReference type="InterPro" id="IPR001242">
    <property type="entry name" value="Condensation_dom"/>
</dbReference>
<evidence type="ECO:0000259" key="5">
    <source>
        <dbReference type="PROSITE" id="PS50075"/>
    </source>
</evidence>
<feature type="region of interest" description="Disordered" evidence="4">
    <location>
        <begin position="202"/>
        <end position="228"/>
    </location>
</feature>
<comment type="cofactor">
    <cofactor evidence="1">
        <name>pantetheine 4'-phosphate</name>
        <dbReference type="ChEBI" id="CHEBI:47942"/>
    </cofactor>
</comment>
<dbReference type="InterPro" id="IPR025110">
    <property type="entry name" value="AMP-bd_C"/>
</dbReference>
<proteinExistence type="predicted"/>
<dbReference type="Pfam" id="PF00668">
    <property type="entry name" value="Condensation"/>
    <property type="match status" value="2"/>
</dbReference>
<dbReference type="Pfam" id="PF13193">
    <property type="entry name" value="AMP-binding_C"/>
    <property type="match status" value="2"/>
</dbReference>
<dbReference type="Gene3D" id="3.30.300.30">
    <property type="match status" value="2"/>
</dbReference>